<accession>A0A7R8XKH7</accession>
<dbReference type="EMBL" id="CAJPEV010001996">
    <property type="protein sequence ID" value="CAG0895236.1"/>
    <property type="molecule type" value="Genomic_DNA"/>
</dbReference>
<name>A0A7R8XKH7_9CRUS</name>
<dbReference type="Proteomes" id="UP000677054">
    <property type="component" value="Unassembled WGS sequence"/>
</dbReference>
<protein>
    <submittedName>
        <fullName evidence="1">Uncharacterized protein</fullName>
    </submittedName>
</protein>
<evidence type="ECO:0000313" key="1">
    <source>
        <dbReference type="EMBL" id="CAD7248788.1"/>
    </source>
</evidence>
<evidence type="ECO:0000313" key="2">
    <source>
        <dbReference type="Proteomes" id="UP000677054"/>
    </source>
</evidence>
<proteinExistence type="predicted"/>
<dbReference type="EMBL" id="LR901513">
    <property type="protein sequence ID" value="CAD7248788.1"/>
    <property type="molecule type" value="Genomic_DNA"/>
</dbReference>
<keyword evidence="2" id="KW-1185">Reference proteome</keyword>
<organism evidence="1">
    <name type="scientific">Darwinula stevensoni</name>
    <dbReference type="NCBI Taxonomy" id="69355"/>
    <lineage>
        <taxon>Eukaryota</taxon>
        <taxon>Metazoa</taxon>
        <taxon>Ecdysozoa</taxon>
        <taxon>Arthropoda</taxon>
        <taxon>Crustacea</taxon>
        <taxon>Oligostraca</taxon>
        <taxon>Ostracoda</taxon>
        <taxon>Podocopa</taxon>
        <taxon>Podocopida</taxon>
        <taxon>Darwinulocopina</taxon>
        <taxon>Darwinuloidea</taxon>
        <taxon>Darwinulidae</taxon>
        <taxon>Darwinula</taxon>
    </lineage>
</organism>
<gene>
    <name evidence="1" type="ORF">DSTB1V02_LOCUS8596</name>
</gene>
<dbReference type="AlphaFoldDB" id="A0A7R8XKH7"/>
<sequence>MVLQMSRDRIISASEVVFGAPARSTCIDDIYTENLTDPAGYIVPCTDEAGQVPRFQRVLWNVFPDVEAESIDFVIEPGTFTFPEDDARVQIGTGNKDEFENGATPQGLEEEFSGPVNQTGSVEMEVVGKASARVEETANMLGESTLMVKETLVRMEEARAMLEEMEFMLEVSTLMVEVASVRVETATLRVEQTAVVVKETAKEDGIETILRIRCF</sequence>
<reference evidence="1" key="1">
    <citation type="submission" date="2020-11" db="EMBL/GenBank/DDBJ databases">
        <authorList>
            <person name="Tran Van P."/>
        </authorList>
    </citation>
    <scope>NUCLEOTIDE SEQUENCE</scope>
</reference>